<accession>K9WEI7</accession>
<dbReference type="NCBIfam" id="NF047703">
    <property type="entry name" value="slr1658_superfam"/>
    <property type="match status" value="1"/>
</dbReference>
<reference evidence="1 2" key="1">
    <citation type="submission" date="2012-06" db="EMBL/GenBank/DDBJ databases">
        <title>Finished chromosome of genome of Microcoleus sp. PCC 7113.</title>
        <authorList>
            <consortium name="US DOE Joint Genome Institute"/>
            <person name="Gugger M."/>
            <person name="Coursin T."/>
            <person name="Rippka R."/>
            <person name="Tandeau De Marsac N."/>
            <person name="Huntemann M."/>
            <person name="Wei C.-L."/>
            <person name="Han J."/>
            <person name="Detter J.C."/>
            <person name="Han C."/>
            <person name="Tapia R."/>
            <person name="Chen A."/>
            <person name="Kyrpides N."/>
            <person name="Mavromatis K."/>
            <person name="Markowitz V."/>
            <person name="Szeto E."/>
            <person name="Ivanova N."/>
            <person name="Pagani I."/>
            <person name="Pati A."/>
            <person name="Goodwin L."/>
            <person name="Nordberg H.P."/>
            <person name="Cantor M.N."/>
            <person name="Hua S.X."/>
            <person name="Woyke T."/>
            <person name="Kerfeld C.A."/>
        </authorList>
    </citation>
    <scope>NUCLEOTIDE SEQUENCE [LARGE SCALE GENOMIC DNA]</scope>
    <source>
        <strain evidence="1 2">PCC 7113</strain>
    </source>
</reference>
<dbReference type="Proteomes" id="UP000010471">
    <property type="component" value="Chromosome"/>
</dbReference>
<dbReference type="RefSeq" id="WP_015182099.1">
    <property type="nucleotide sequence ID" value="NC_019738.1"/>
</dbReference>
<dbReference type="KEGG" id="mic:Mic7113_2131"/>
<dbReference type="PATRIC" id="fig|1173027.3.peg.2327"/>
<sequence length="192" mass="21517">MAQTFGNFVEDESSSPEYLVIGFSSNSIPLKQLWRNNGLSASFIADFLIPFFPITEDAPDAVKQRDQLIGAVRYIANELLENAMKFSDETSQYPISIKLDLKRDRLIVRTTNAIAPQQISSFQALIQDLLSCDPQERFMHQLEKNTKEGWSSSGLGLLTIMNDYAGIPGWKFETIQQEPPVATVTTSVQLPL</sequence>
<dbReference type="InterPro" id="IPR058084">
    <property type="entry name" value="Slr1658-like"/>
</dbReference>
<dbReference type="HOGENOM" id="CLU_100987_0_0_3"/>
<evidence type="ECO:0008006" key="3">
    <source>
        <dbReference type="Google" id="ProtNLM"/>
    </source>
</evidence>
<dbReference type="OrthoDB" id="5488639at2"/>
<organism evidence="1 2">
    <name type="scientific">Allocoleopsis franciscana PCC 7113</name>
    <dbReference type="NCBI Taxonomy" id="1173027"/>
    <lineage>
        <taxon>Bacteria</taxon>
        <taxon>Bacillati</taxon>
        <taxon>Cyanobacteriota</taxon>
        <taxon>Cyanophyceae</taxon>
        <taxon>Coleofasciculales</taxon>
        <taxon>Coleofasciculaceae</taxon>
        <taxon>Allocoleopsis</taxon>
        <taxon>Allocoleopsis franciscana</taxon>
    </lineage>
</organism>
<dbReference type="STRING" id="1173027.Mic7113_2131"/>
<dbReference type="EMBL" id="CP003630">
    <property type="protein sequence ID" value="AFZ17947.1"/>
    <property type="molecule type" value="Genomic_DNA"/>
</dbReference>
<keyword evidence="2" id="KW-1185">Reference proteome</keyword>
<proteinExistence type="predicted"/>
<dbReference type="AlphaFoldDB" id="K9WEI7"/>
<name>K9WEI7_9CYAN</name>
<dbReference type="eggNOG" id="COG5381">
    <property type="taxonomic scope" value="Bacteria"/>
</dbReference>
<evidence type="ECO:0000313" key="2">
    <source>
        <dbReference type="Proteomes" id="UP000010471"/>
    </source>
</evidence>
<evidence type="ECO:0000313" key="1">
    <source>
        <dbReference type="EMBL" id="AFZ17947.1"/>
    </source>
</evidence>
<gene>
    <name evidence="1" type="ORF">Mic7113_2131</name>
</gene>
<protein>
    <recommendedName>
        <fullName evidence="3">ATP-binding protein</fullName>
    </recommendedName>
</protein>